<dbReference type="SUPFAM" id="SSF160246">
    <property type="entry name" value="EspE N-terminal domain-like"/>
    <property type="match status" value="1"/>
</dbReference>
<keyword evidence="3" id="KW-0067">ATP-binding</keyword>
<dbReference type="Gene3D" id="3.30.450.90">
    <property type="match status" value="1"/>
</dbReference>
<dbReference type="Pfam" id="PF00437">
    <property type="entry name" value="T2SSE"/>
    <property type="match status" value="1"/>
</dbReference>
<evidence type="ECO:0000259" key="5">
    <source>
        <dbReference type="PROSITE" id="PS00662"/>
    </source>
</evidence>
<feature type="region of interest" description="Disordered" evidence="4">
    <location>
        <begin position="1"/>
        <end position="64"/>
    </location>
</feature>
<dbReference type="EMBL" id="CP000230">
    <property type="protein sequence ID" value="ABC20918.1"/>
    <property type="molecule type" value="Genomic_DNA"/>
</dbReference>
<dbReference type="STRING" id="269796.Rru_A0113"/>
<feature type="region of interest" description="Disordered" evidence="4">
    <location>
        <begin position="99"/>
        <end position="120"/>
    </location>
</feature>
<dbReference type="PhylomeDB" id="Q2RY77"/>
<dbReference type="PROSITE" id="PS00662">
    <property type="entry name" value="T2SP_E"/>
    <property type="match status" value="1"/>
</dbReference>
<evidence type="ECO:0000256" key="3">
    <source>
        <dbReference type="ARBA" id="ARBA00022840"/>
    </source>
</evidence>
<dbReference type="PANTHER" id="PTHR30258">
    <property type="entry name" value="TYPE II SECRETION SYSTEM PROTEIN GSPE-RELATED"/>
    <property type="match status" value="1"/>
</dbReference>
<feature type="compositionally biased region" description="Basic and acidic residues" evidence="4">
    <location>
        <begin position="1"/>
        <end position="12"/>
    </location>
</feature>
<sequence>MTKEGEEGRRGMGPETPASEGRRRTLASALREEDRTGATAWPQTEEGEPGSPRDAGAGEGGVVPTPLLRLSSALARRMGGAPLAPTLGQSLELAMADHADDEKADSLAHSAPPPPTTARRAAAPPALVPALGLGDQLLAGGLISRDQMRVAHIEQKRSGAPLGQVLVDLGFITDGVLAEVLAQSSGHDRFDAASTLADPAALAPLPEREARRLRVFPVGLRGSLLRLAMVDPLDVVAIDEVRRHYGRDVRIEPVVSSEAEIAQAIDRSYGHVLALDGVLRELETLGAAGADPESLRDTDSHPVVRLVNALLLDAVKRRASDLHFEPQGAFLRVRLRIDGTLSQTLIFHKQYWPAVAQRLKILAGMNIADRLGPQDGRFSMAIAHRKIDFRASVIPTVHGENMVLRVLDRSATPLKLEQLALAHGTLDPLELLVRRPEGLLLVTGPTGSGKTTTLYALMDHISGPEITIVTLEDPVEYDLPLLRQTQVREGARLGFADGIRALLRQDPDVMLVGEIRDADTAAMALRAAMTGHQVYATLHANDAPSALPRLMDLGLRPGLLAGSLIGVLAQRLVRRLCPHCRQSYRASPVECKILGLDATDPPEIFRARGCEACGQTGYHGRVPISELLSISPEIDDLIASAAPLAEIRALATRQGYRPMLDDGARLVCEGVIDVAALMRAIDVTRRLA</sequence>
<reference evidence="6 7" key="1">
    <citation type="journal article" date="2011" name="Stand. Genomic Sci.">
        <title>Complete genome sequence of Rhodospirillum rubrum type strain (S1).</title>
        <authorList>
            <person name="Munk A.C."/>
            <person name="Copeland A."/>
            <person name="Lucas S."/>
            <person name="Lapidus A."/>
            <person name="Del Rio T.G."/>
            <person name="Barry K."/>
            <person name="Detter J.C."/>
            <person name="Hammon N."/>
            <person name="Israni S."/>
            <person name="Pitluck S."/>
            <person name="Brettin T."/>
            <person name="Bruce D."/>
            <person name="Han C."/>
            <person name="Tapia R."/>
            <person name="Gilna P."/>
            <person name="Schmutz J."/>
            <person name="Larimer F."/>
            <person name="Land M."/>
            <person name="Kyrpides N.C."/>
            <person name="Mavromatis K."/>
            <person name="Richardson P."/>
            <person name="Rohde M."/>
            <person name="Goker M."/>
            <person name="Klenk H.P."/>
            <person name="Zhang Y."/>
            <person name="Roberts G.P."/>
            <person name="Reslewic S."/>
            <person name="Schwartz D.C."/>
        </authorList>
    </citation>
    <scope>NUCLEOTIDE SEQUENCE [LARGE SCALE GENOMIC DNA]</scope>
    <source>
        <strain evidence="7">ATCC 11170 / ATH 1.1.1 / DSM 467 / LMG 4362 / NCIMB 8255 / S1</strain>
    </source>
</reference>
<evidence type="ECO:0000256" key="1">
    <source>
        <dbReference type="ARBA" id="ARBA00006611"/>
    </source>
</evidence>
<feature type="domain" description="Bacterial type II secretion system protein E" evidence="5">
    <location>
        <begin position="503"/>
        <end position="517"/>
    </location>
</feature>
<gene>
    <name evidence="6" type="ordered locus">Rru_A0113</name>
</gene>
<evidence type="ECO:0000313" key="6">
    <source>
        <dbReference type="EMBL" id="ABC20918.1"/>
    </source>
</evidence>
<dbReference type="EnsemblBacteria" id="ABC20918">
    <property type="protein sequence ID" value="ABC20918"/>
    <property type="gene ID" value="Rru_A0113"/>
</dbReference>
<dbReference type="InterPro" id="IPR027417">
    <property type="entry name" value="P-loop_NTPase"/>
</dbReference>
<evidence type="ECO:0000313" key="7">
    <source>
        <dbReference type="Proteomes" id="UP000001929"/>
    </source>
</evidence>
<comment type="similarity">
    <text evidence="1">Belongs to the GSP E family.</text>
</comment>
<dbReference type="InterPro" id="IPR007831">
    <property type="entry name" value="T2SS_GspE_N"/>
</dbReference>
<dbReference type="PANTHER" id="PTHR30258:SF2">
    <property type="entry name" value="COMG OPERON PROTEIN 1"/>
    <property type="match status" value="1"/>
</dbReference>
<dbReference type="HOGENOM" id="CLU_013446_10_3_5"/>
<dbReference type="Pfam" id="PF05157">
    <property type="entry name" value="MshEN"/>
    <property type="match status" value="1"/>
</dbReference>
<accession>Q2RY77</accession>
<keyword evidence="7" id="KW-1185">Reference proteome</keyword>
<name>Q2RY77_RHORT</name>
<evidence type="ECO:0000256" key="2">
    <source>
        <dbReference type="ARBA" id="ARBA00022741"/>
    </source>
</evidence>
<dbReference type="KEGG" id="rru:Rru_A0113"/>
<dbReference type="Proteomes" id="UP000001929">
    <property type="component" value="Chromosome"/>
</dbReference>
<dbReference type="SUPFAM" id="SSF52540">
    <property type="entry name" value="P-loop containing nucleoside triphosphate hydrolases"/>
    <property type="match status" value="1"/>
</dbReference>
<protein>
    <submittedName>
        <fullName evidence="6">Type II secretion system protein E</fullName>
    </submittedName>
</protein>
<dbReference type="InterPro" id="IPR001482">
    <property type="entry name" value="T2SS/T4SS_dom"/>
</dbReference>
<dbReference type="PATRIC" id="fig|269796.9.peg.167"/>
<dbReference type="AlphaFoldDB" id="Q2RY77"/>
<keyword evidence="2" id="KW-0547">Nucleotide-binding</keyword>
<dbReference type="RefSeq" id="WP_011387874.1">
    <property type="nucleotide sequence ID" value="NC_007643.1"/>
</dbReference>
<dbReference type="GO" id="GO:0005524">
    <property type="term" value="F:ATP binding"/>
    <property type="evidence" value="ECO:0007669"/>
    <property type="project" value="UniProtKB-KW"/>
</dbReference>
<proteinExistence type="inferred from homology"/>
<dbReference type="InterPro" id="IPR003593">
    <property type="entry name" value="AAA+_ATPase"/>
</dbReference>
<dbReference type="SMART" id="SM00382">
    <property type="entry name" value="AAA"/>
    <property type="match status" value="1"/>
</dbReference>
<dbReference type="eggNOG" id="COG2804">
    <property type="taxonomic scope" value="Bacteria"/>
</dbReference>
<organism evidence="6 7">
    <name type="scientific">Rhodospirillum rubrum (strain ATCC 11170 / ATH 1.1.1 / DSM 467 / LMG 4362 / NCIMB 8255 / S1)</name>
    <dbReference type="NCBI Taxonomy" id="269796"/>
    <lineage>
        <taxon>Bacteria</taxon>
        <taxon>Pseudomonadati</taxon>
        <taxon>Pseudomonadota</taxon>
        <taxon>Alphaproteobacteria</taxon>
        <taxon>Rhodospirillales</taxon>
        <taxon>Rhodospirillaceae</taxon>
        <taxon>Rhodospirillum</taxon>
    </lineage>
</organism>
<dbReference type="CDD" id="cd01129">
    <property type="entry name" value="PulE-GspE-like"/>
    <property type="match status" value="1"/>
</dbReference>
<evidence type="ECO:0000256" key="4">
    <source>
        <dbReference type="SAM" id="MobiDB-lite"/>
    </source>
</evidence>
<dbReference type="InterPro" id="IPR037257">
    <property type="entry name" value="T2SS_E_N_sf"/>
</dbReference>
<dbReference type="GO" id="GO:0005886">
    <property type="term" value="C:plasma membrane"/>
    <property type="evidence" value="ECO:0007669"/>
    <property type="project" value="TreeGrafter"/>
</dbReference>
<dbReference type="Gene3D" id="3.40.50.300">
    <property type="entry name" value="P-loop containing nucleotide triphosphate hydrolases"/>
    <property type="match status" value="1"/>
</dbReference>
<dbReference type="GO" id="GO:0016887">
    <property type="term" value="F:ATP hydrolysis activity"/>
    <property type="evidence" value="ECO:0007669"/>
    <property type="project" value="TreeGrafter"/>
</dbReference>
<dbReference type="Gene3D" id="3.30.300.160">
    <property type="entry name" value="Type II secretion system, protein E, N-terminal domain"/>
    <property type="match status" value="1"/>
</dbReference>